<accession>A0A7S8C458</accession>
<dbReference type="GO" id="GO:0005829">
    <property type="term" value="C:cytosol"/>
    <property type="evidence" value="ECO:0007669"/>
    <property type="project" value="TreeGrafter"/>
</dbReference>
<dbReference type="Pfam" id="PF06635">
    <property type="entry name" value="T3SS_SCTL"/>
    <property type="match status" value="1"/>
</dbReference>
<feature type="region of interest" description="Disordered" evidence="7">
    <location>
        <begin position="1"/>
        <end position="20"/>
    </location>
</feature>
<evidence type="ECO:0000256" key="4">
    <source>
        <dbReference type="ARBA" id="ARBA00022927"/>
    </source>
</evidence>
<reference evidence="8 9" key="1">
    <citation type="submission" date="2020-06" db="EMBL/GenBank/DDBJ databases">
        <title>Genome sequence of 2 isolates from Red Sea Mangroves.</title>
        <authorList>
            <person name="Sefrji F."/>
            <person name="Michoud G."/>
            <person name="Merlino G."/>
            <person name="Daffonchio D."/>
        </authorList>
    </citation>
    <scope>NUCLEOTIDE SEQUENCE [LARGE SCALE GENOMIC DNA]</scope>
    <source>
        <strain evidence="8 9">R1DC25</strain>
    </source>
</reference>
<dbReference type="PANTHER" id="PTHR34982">
    <property type="entry name" value="YOP PROTEINS TRANSLOCATION PROTEIN L"/>
    <property type="match status" value="1"/>
</dbReference>
<dbReference type="KEGG" id="kmn:HW532_09850"/>
<evidence type="ECO:0000256" key="5">
    <source>
        <dbReference type="ARBA" id="ARBA00024335"/>
    </source>
</evidence>
<keyword evidence="9" id="KW-1185">Reference proteome</keyword>
<comment type="similarity">
    <text evidence="5">Belongs to the SctL stator family.</text>
</comment>
<dbReference type="InterPro" id="IPR012842">
    <property type="entry name" value="T3SS_SctL/SctL2"/>
</dbReference>
<evidence type="ECO:0000256" key="7">
    <source>
        <dbReference type="SAM" id="MobiDB-lite"/>
    </source>
</evidence>
<keyword evidence="2" id="KW-0813">Transport</keyword>
<dbReference type="RefSeq" id="WP_213164204.1">
    <property type="nucleotide sequence ID" value="NZ_CP058214.1"/>
</dbReference>
<comment type="subcellular location">
    <subcellularLocation>
        <location evidence="1">Cytoplasm</location>
    </subcellularLocation>
</comment>
<dbReference type="NCBIfam" id="TIGR02499">
    <property type="entry name" value="HrpE_YscL_not"/>
    <property type="match status" value="1"/>
</dbReference>
<gene>
    <name evidence="8" type="primary">sctL</name>
    <name evidence="8" type="ORF">HW532_09850</name>
</gene>
<name>A0A7S8C458_9HYPH</name>
<dbReference type="InterPro" id="IPR010586">
    <property type="entry name" value="T3SS_stator_protein"/>
</dbReference>
<evidence type="ECO:0000256" key="6">
    <source>
        <dbReference type="ARBA" id="ARBA00040494"/>
    </source>
</evidence>
<proteinExistence type="inferred from homology"/>
<dbReference type="Proteomes" id="UP000593594">
    <property type="component" value="Chromosome"/>
</dbReference>
<evidence type="ECO:0000256" key="1">
    <source>
        <dbReference type="ARBA" id="ARBA00004496"/>
    </source>
</evidence>
<protein>
    <recommendedName>
        <fullName evidence="6">Type 3 secretion system stator protein</fullName>
    </recommendedName>
</protein>
<sequence length="207" mass="22299">MSKTERSGLDRLPTGPSKRILRPEEVQAWQEGHDFLAAARREHDRMQEASRRAYASEYAQGYEDGKAEGKAEAARLVTDTAARVDRYLAGLEDEVATLALDVVRRILGEFETGELVARAARHAVADIRRAKFVKLTVHPDALDHVRGALDAMLADTEAGFPVDVEADHTLAPDACIVATDAAVVDAGIETQLAAMAAALGGGREGLR</sequence>
<evidence type="ECO:0000256" key="2">
    <source>
        <dbReference type="ARBA" id="ARBA00022448"/>
    </source>
</evidence>
<evidence type="ECO:0000313" key="9">
    <source>
        <dbReference type="Proteomes" id="UP000593594"/>
    </source>
</evidence>
<organism evidence="8 9">
    <name type="scientific">Kaustia mangrovi</name>
    <dbReference type="NCBI Taxonomy" id="2593653"/>
    <lineage>
        <taxon>Bacteria</taxon>
        <taxon>Pseudomonadati</taxon>
        <taxon>Pseudomonadota</taxon>
        <taxon>Alphaproteobacteria</taxon>
        <taxon>Hyphomicrobiales</taxon>
        <taxon>Parvibaculaceae</taxon>
        <taxon>Kaustia</taxon>
    </lineage>
</organism>
<keyword evidence="3" id="KW-0963">Cytoplasm</keyword>
<dbReference type="EMBL" id="CP058214">
    <property type="protein sequence ID" value="QPC42964.1"/>
    <property type="molecule type" value="Genomic_DNA"/>
</dbReference>
<evidence type="ECO:0000256" key="3">
    <source>
        <dbReference type="ARBA" id="ARBA00022490"/>
    </source>
</evidence>
<dbReference type="AlphaFoldDB" id="A0A7S8C458"/>
<evidence type="ECO:0000313" key="8">
    <source>
        <dbReference type="EMBL" id="QPC42964.1"/>
    </source>
</evidence>
<dbReference type="PANTHER" id="PTHR34982:SF1">
    <property type="entry name" value="FLAGELLAR ASSEMBLY PROTEIN FLIH"/>
    <property type="match status" value="1"/>
</dbReference>
<dbReference type="GO" id="GO:0030254">
    <property type="term" value="P:protein secretion by the type III secretion system"/>
    <property type="evidence" value="ECO:0007669"/>
    <property type="project" value="InterPro"/>
</dbReference>
<dbReference type="InterPro" id="IPR051472">
    <property type="entry name" value="T3SS_Stator/FliH"/>
</dbReference>
<keyword evidence="4" id="KW-0653">Protein transport</keyword>